<keyword evidence="7" id="KW-0411">Iron-sulfur</keyword>
<accession>A0A7C9GRL6</accession>
<comment type="similarity">
    <text evidence="2">Belongs to the prokaryotic molybdopterin-containing oxidoreductase family.</text>
</comment>
<evidence type="ECO:0000256" key="5">
    <source>
        <dbReference type="ARBA" id="ARBA00023002"/>
    </source>
</evidence>
<evidence type="ECO:0000256" key="6">
    <source>
        <dbReference type="ARBA" id="ARBA00023004"/>
    </source>
</evidence>
<dbReference type="Proteomes" id="UP000481327">
    <property type="component" value="Unassembled WGS sequence"/>
</dbReference>
<keyword evidence="6" id="KW-0408">Iron</keyword>
<gene>
    <name evidence="9" type="ORF">F3168_14675</name>
</gene>
<keyword evidence="4" id="KW-0479">Metal-binding</keyword>
<dbReference type="Gene3D" id="3.40.228.10">
    <property type="entry name" value="Dimethylsulfoxide Reductase, domain 2"/>
    <property type="match status" value="1"/>
</dbReference>
<organism evidence="9 10">
    <name type="scientific">Sandarakinorhabdus fusca</name>
    <dbReference type="NCBI Taxonomy" id="1439888"/>
    <lineage>
        <taxon>Bacteria</taxon>
        <taxon>Pseudomonadati</taxon>
        <taxon>Pseudomonadota</taxon>
        <taxon>Alphaproteobacteria</taxon>
        <taxon>Sphingomonadales</taxon>
        <taxon>Sphingosinicellaceae</taxon>
        <taxon>Sandarakinorhabdus</taxon>
    </lineage>
</organism>
<dbReference type="Gene3D" id="2.20.25.90">
    <property type="entry name" value="ADC-like domains"/>
    <property type="match status" value="1"/>
</dbReference>
<dbReference type="GO" id="GO:0016491">
    <property type="term" value="F:oxidoreductase activity"/>
    <property type="evidence" value="ECO:0007669"/>
    <property type="project" value="UniProtKB-KW"/>
</dbReference>
<evidence type="ECO:0000256" key="1">
    <source>
        <dbReference type="ARBA" id="ARBA00001942"/>
    </source>
</evidence>
<dbReference type="InterPro" id="IPR009010">
    <property type="entry name" value="Asp_de-COase-like_dom_sf"/>
</dbReference>
<dbReference type="GO" id="GO:0046872">
    <property type="term" value="F:metal ion binding"/>
    <property type="evidence" value="ECO:0007669"/>
    <property type="project" value="UniProtKB-KW"/>
</dbReference>
<dbReference type="OrthoDB" id="9816402at2"/>
<reference evidence="9 10" key="1">
    <citation type="submission" date="2019-09" db="EMBL/GenBank/DDBJ databases">
        <title>Polymorphobacter sp. isolated from a lake in China.</title>
        <authorList>
            <person name="Liu Z."/>
        </authorList>
    </citation>
    <scope>NUCLEOTIDE SEQUENCE [LARGE SCALE GENOMIC DNA]</scope>
    <source>
        <strain evidence="9 10">D40P</strain>
    </source>
</reference>
<dbReference type="PROSITE" id="PS00932">
    <property type="entry name" value="MOLYBDOPTERIN_PROK_3"/>
    <property type="match status" value="1"/>
</dbReference>
<dbReference type="CDD" id="cd02782">
    <property type="entry name" value="MopB_CT_1"/>
    <property type="match status" value="1"/>
</dbReference>
<dbReference type="PROSITE" id="PS51669">
    <property type="entry name" value="4FE4S_MOW_BIS_MGD"/>
    <property type="match status" value="1"/>
</dbReference>
<evidence type="ECO:0000256" key="7">
    <source>
        <dbReference type="ARBA" id="ARBA00023014"/>
    </source>
</evidence>
<evidence type="ECO:0000259" key="8">
    <source>
        <dbReference type="PROSITE" id="PS51669"/>
    </source>
</evidence>
<dbReference type="AlphaFoldDB" id="A0A7C9GRL6"/>
<dbReference type="Pfam" id="PF01568">
    <property type="entry name" value="Molydop_binding"/>
    <property type="match status" value="1"/>
</dbReference>
<keyword evidence="3" id="KW-0500">Molybdenum</keyword>
<evidence type="ECO:0000313" key="9">
    <source>
        <dbReference type="EMBL" id="MQT18496.1"/>
    </source>
</evidence>
<evidence type="ECO:0000256" key="3">
    <source>
        <dbReference type="ARBA" id="ARBA00022505"/>
    </source>
</evidence>
<comment type="caution">
    <text evidence="9">The sequence shown here is derived from an EMBL/GenBank/DDBJ whole genome shotgun (WGS) entry which is preliminary data.</text>
</comment>
<dbReference type="Pfam" id="PF04879">
    <property type="entry name" value="Molybdop_Fe4S4"/>
    <property type="match status" value="1"/>
</dbReference>
<sequence length="699" mass="73536">MPTTHLRTCHLCEANCGIIVTVDGRSVLSIRGDSDDPLSRGHICPKATAIADLESDPDRLRTPVKRVGGAWHPIAWDTAFAEIAARVAAIRAAGGETAIYAGNPNAHNYSIAPQLPLLRKALGAKAMFSASSVDQVPHQLVQLWMYGHNALFPIPDIDRTRHMVIIGGNPLASNGSVWTVPDVRTRIAALQARGGRLTVIDPRRTETAAVAGAHHFIRPGSDPALLIALLLALDEAGLVAPGRLAAMLAGWDAAWAALRRFDITRLAAACGIDAAVIRDLAAQLGDGSPAIVYGRIGVSTAAFGTLNHWLINLLNIATGNLDRIGGAMFSTPAVDIVGQTGSGSRGRFHSRVSGHPEVLGEFPAVAMAEEIATPGAGQIKAFFTIAGNPVLSVPDGNALDAALATLDLMVSIDMYVTATSAHADYILPPCGPLEKDHYPLFLAPIAVRNFAKYSPPTFPPTPGSKSDWEIVAELARAIAGAQGQPLPNIVPPRDSLDRMLRNAPRGLTLADVEAHPHGLDLGALEPRLPDRLRTPDKTIACAPAELIADLAARFADWLSAPPADGLVLIGRRHVRNNNSWLGNSHRLAKGPPRCTLMIHPGDAAPRDIADGDRVVVRSGAGTVEVAAEITDSVMPGVVSMPHGFGHHRPGVRLAVAQAHPGASVNDLTERHRIDPLSGNAALVGTPVDVAPVRSAVAAE</sequence>
<dbReference type="Pfam" id="PF00384">
    <property type="entry name" value="Molybdopterin"/>
    <property type="match status" value="1"/>
</dbReference>
<evidence type="ECO:0000256" key="4">
    <source>
        <dbReference type="ARBA" id="ARBA00022723"/>
    </source>
</evidence>
<feature type="domain" description="4Fe-4S Mo/W bis-MGD-type" evidence="8">
    <location>
        <begin position="1"/>
        <end position="58"/>
    </location>
</feature>
<keyword evidence="5" id="KW-0560">Oxidoreductase</keyword>
<dbReference type="PANTHER" id="PTHR43742">
    <property type="entry name" value="TRIMETHYLAMINE-N-OXIDE REDUCTASE"/>
    <property type="match status" value="1"/>
</dbReference>
<dbReference type="GO" id="GO:0051536">
    <property type="term" value="F:iron-sulfur cluster binding"/>
    <property type="evidence" value="ECO:0007669"/>
    <property type="project" value="UniProtKB-KW"/>
</dbReference>
<dbReference type="Gene3D" id="3.40.50.740">
    <property type="match status" value="1"/>
</dbReference>
<dbReference type="InterPro" id="IPR050612">
    <property type="entry name" value="Prok_Mopterin_Oxidored"/>
</dbReference>
<dbReference type="RefSeq" id="WP_152578964.1">
    <property type="nucleotide sequence ID" value="NZ_WEFI01000007.1"/>
</dbReference>
<evidence type="ECO:0000256" key="2">
    <source>
        <dbReference type="ARBA" id="ARBA00010312"/>
    </source>
</evidence>
<dbReference type="PANTHER" id="PTHR43742:SF6">
    <property type="entry name" value="OXIDOREDUCTASE YYAE-RELATED"/>
    <property type="match status" value="1"/>
</dbReference>
<evidence type="ECO:0000313" key="10">
    <source>
        <dbReference type="Proteomes" id="UP000481327"/>
    </source>
</evidence>
<dbReference type="EMBL" id="WIOL01000007">
    <property type="protein sequence ID" value="MQT18496.1"/>
    <property type="molecule type" value="Genomic_DNA"/>
</dbReference>
<dbReference type="SUPFAM" id="SSF50692">
    <property type="entry name" value="ADC-like"/>
    <property type="match status" value="1"/>
</dbReference>
<dbReference type="InterPro" id="IPR006657">
    <property type="entry name" value="MoPterin_dinucl-bd_dom"/>
</dbReference>
<dbReference type="SMART" id="SM00926">
    <property type="entry name" value="Molybdop_Fe4S4"/>
    <property type="match status" value="1"/>
</dbReference>
<dbReference type="Gene3D" id="2.40.40.20">
    <property type="match status" value="1"/>
</dbReference>
<dbReference type="InterPro" id="IPR006655">
    <property type="entry name" value="Mopterin_OxRdtase_prok_CS"/>
</dbReference>
<proteinExistence type="inferred from homology"/>
<protein>
    <submittedName>
        <fullName evidence="9">Molybdopterin-dependent oxidoreductase</fullName>
    </submittedName>
</protein>
<dbReference type="InterPro" id="IPR006963">
    <property type="entry name" value="Mopterin_OxRdtase_4Fe-4S_dom"/>
</dbReference>
<keyword evidence="10" id="KW-1185">Reference proteome</keyword>
<comment type="cofactor">
    <cofactor evidence="1">
        <name>Mo-bis(molybdopterin guanine dinucleotide)</name>
        <dbReference type="ChEBI" id="CHEBI:60539"/>
    </cofactor>
</comment>
<dbReference type="InterPro" id="IPR006656">
    <property type="entry name" value="Mopterin_OxRdtase"/>
</dbReference>
<dbReference type="SUPFAM" id="SSF53706">
    <property type="entry name" value="Formate dehydrogenase/DMSO reductase, domains 1-3"/>
    <property type="match status" value="1"/>
</dbReference>
<name>A0A7C9GRL6_9SPHN</name>
<dbReference type="GO" id="GO:0043546">
    <property type="term" value="F:molybdopterin cofactor binding"/>
    <property type="evidence" value="ECO:0007669"/>
    <property type="project" value="InterPro"/>
</dbReference>